<organism evidence="1 2">
    <name type="scientific">Bacillus thuringiensis</name>
    <dbReference type="NCBI Taxonomy" id="1428"/>
    <lineage>
        <taxon>Bacteria</taxon>
        <taxon>Bacillati</taxon>
        <taxon>Bacillota</taxon>
        <taxon>Bacilli</taxon>
        <taxon>Bacillales</taxon>
        <taxon>Bacillaceae</taxon>
        <taxon>Bacillus</taxon>
        <taxon>Bacillus cereus group</taxon>
    </lineage>
</organism>
<proteinExistence type="predicted"/>
<dbReference type="AlphaFoldDB" id="A0A1C4EEL9"/>
<sequence>MNVPEPPYTAVSGLLPV</sequence>
<evidence type="ECO:0000313" key="2">
    <source>
        <dbReference type="Proteomes" id="UP000195991"/>
    </source>
</evidence>
<name>A0A1C4EEL9_BACTU</name>
<protein>
    <submittedName>
        <fullName evidence="1">Uncharacterized protein</fullName>
    </submittedName>
</protein>
<evidence type="ECO:0000313" key="1">
    <source>
        <dbReference type="EMBL" id="SCC41971.1"/>
    </source>
</evidence>
<dbReference type="Proteomes" id="UP000195991">
    <property type="component" value="Unassembled WGS sequence"/>
</dbReference>
<gene>
    <name evidence="1" type="ORF">BTT61001_03114</name>
</gene>
<reference evidence="1 2" key="1">
    <citation type="submission" date="2016-08" db="EMBL/GenBank/DDBJ databases">
        <authorList>
            <person name="Seilhamer J.J."/>
        </authorList>
    </citation>
    <scope>NUCLEOTIDE SEQUENCE [LARGE SCALE GENOMIC DNA]</scope>
    <source>
        <strain evidence="1 2">IEBC_T61001</strain>
    </source>
</reference>
<dbReference type="EMBL" id="FMBI01000032">
    <property type="protein sequence ID" value="SCC41971.1"/>
    <property type="molecule type" value="Genomic_DNA"/>
</dbReference>
<accession>A0A1C4EEL9</accession>